<dbReference type="PANTHER" id="PTHR10788">
    <property type="entry name" value="TREHALOSE-6-PHOSPHATE SYNTHASE"/>
    <property type="match status" value="1"/>
</dbReference>
<evidence type="ECO:0000256" key="18">
    <source>
        <dbReference type="SAM" id="MobiDB-lite"/>
    </source>
</evidence>
<evidence type="ECO:0000256" key="17">
    <source>
        <dbReference type="PROSITE-ProRule" id="PRU10141"/>
    </source>
</evidence>
<evidence type="ECO:0000256" key="7">
    <source>
        <dbReference type="ARBA" id="ARBA00022553"/>
    </source>
</evidence>
<evidence type="ECO:0000256" key="3">
    <source>
        <dbReference type="ARBA" id="ARBA00006330"/>
    </source>
</evidence>
<evidence type="ECO:0000256" key="1">
    <source>
        <dbReference type="ARBA" id="ARBA00004123"/>
    </source>
</evidence>
<dbReference type="GO" id="GO:0005992">
    <property type="term" value="P:trehalose biosynthetic process"/>
    <property type="evidence" value="ECO:0007669"/>
    <property type="project" value="InterPro"/>
</dbReference>
<feature type="domain" description="Protein kinase" evidence="19">
    <location>
        <begin position="1104"/>
        <end position="1384"/>
    </location>
</feature>
<dbReference type="GO" id="GO:0051301">
    <property type="term" value="P:cell division"/>
    <property type="evidence" value="ECO:0007669"/>
    <property type="project" value="UniProtKB-KW"/>
</dbReference>
<dbReference type="InterPro" id="IPR011009">
    <property type="entry name" value="Kinase-like_dom_sf"/>
</dbReference>
<evidence type="ECO:0000256" key="2">
    <source>
        <dbReference type="ARBA" id="ARBA00005409"/>
    </source>
</evidence>
<feature type="binding site" evidence="16">
    <location>
        <begin position="1110"/>
        <end position="1118"/>
    </location>
    <ligand>
        <name>ATP</name>
        <dbReference type="ChEBI" id="CHEBI:30616"/>
    </ligand>
</feature>
<dbReference type="InterPro" id="IPR001830">
    <property type="entry name" value="Glyco_trans_20"/>
</dbReference>
<feature type="compositionally biased region" description="Polar residues" evidence="18">
    <location>
        <begin position="253"/>
        <end position="267"/>
    </location>
</feature>
<dbReference type="SUPFAM" id="SSF56784">
    <property type="entry name" value="HAD-like"/>
    <property type="match status" value="1"/>
</dbReference>
<dbReference type="VEuPathDB" id="FungiDB:H310_01083"/>
<dbReference type="GO" id="GO:0005524">
    <property type="term" value="F:ATP binding"/>
    <property type="evidence" value="ECO:0007669"/>
    <property type="project" value="UniProtKB-UniRule"/>
</dbReference>
<accession>A0A3R6VDZ0</accession>
<dbReference type="GO" id="GO:0008353">
    <property type="term" value="F:RNA polymerase II CTD heptapeptide repeat kinase activity"/>
    <property type="evidence" value="ECO:0007669"/>
    <property type="project" value="UniProtKB-EC"/>
</dbReference>
<dbReference type="Proteomes" id="UP000285060">
    <property type="component" value="Unassembled WGS sequence"/>
</dbReference>
<dbReference type="PROSITE" id="PS50011">
    <property type="entry name" value="PROTEIN_KINASE_DOM"/>
    <property type="match status" value="1"/>
</dbReference>
<comment type="similarity">
    <text evidence="3">In the C-terminal section; belongs to the trehalose phosphatase family.</text>
</comment>
<dbReference type="EC" id="2.7.11.23" evidence="5"/>
<feature type="active site" description="Proton acceptor" evidence="15">
    <location>
        <position position="1226"/>
    </location>
</feature>
<dbReference type="Gene3D" id="3.40.50.1000">
    <property type="entry name" value="HAD superfamily/HAD-like"/>
    <property type="match status" value="2"/>
</dbReference>
<evidence type="ECO:0000256" key="6">
    <source>
        <dbReference type="ARBA" id="ARBA00022527"/>
    </source>
</evidence>
<dbReference type="InterPro" id="IPR017441">
    <property type="entry name" value="Protein_kinase_ATP_BS"/>
</dbReference>
<keyword evidence="8" id="KW-0132">Cell division</keyword>
<evidence type="ECO:0000256" key="14">
    <source>
        <dbReference type="ARBA" id="ARBA00023306"/>
    </source>
</evidence>
<comment type="caution">
    <text evidence="20">The sequence shown here is derived from an EMBL/GenBank/DDBJ whole genome shotgun (WGS) entry which is preliminary data.</text>
</comment>
<evidence type="ECO:0000256" key="12">
    <source>
        <dbReference type="ARBA" id="ARBA00022840"/>
    </source>
</evidence>
<organism evidence="20 21">
    <name type="scientific">Aphanomyces invadans</name>
    <dbReference type="NCBI Taxonomy" id="157072"/>
    <lineage>
        <taxon>Eukaryota</taxon>
        <taxon>Sar</taxon>
        <taxon>Stramenopiles</taxon>
        <taxon>Oomycota</taxon>
        <taxon>Saprolegniomycetes</taxon>
        <taxon>Saprolegniales</taxon>
        <taxon>Verrucalvaceae</taxon>
        <taxon>Aphanomyces</taxon>
    </lineage>
</organism>
<dbReference type="FunFam" id="3.30.200.20:FF:000554">
    <property type="entry name" value="CMGC/CDK/CDK7 protein kinase"/>
    <property type="match status" value="1"/>
</dbReference>
<dbReference type="PROSITE" id="PS00108">
    <property type="entry name" value="PROTEIN_KINASE_ST"/>
    <property type="match status" value="1"/>
</dbReference>
<keyword evidence="14" id="KW-0131">Cell cycle</keyword>
<dbReference type="InterPro" id="IPR023214">
    <property type="entry name" value="HAD_sf"/>
</dbReference>
<dbReference type="EMBL" id="QUSY01000167">
    <property type="protein sequence ID" value="RHY32018.1"/>
    <property type="molecule type" value="Genomic_DNA"/>
</dbReference>
<dbReference type="FunFam" id="3.40.50.1000:FF:000052">
    <property type="entry name" value="Alpha,alpha-trehalose-phosphate synthase [UDP-forming] 6"/>
    <property type="match status" value="1"/>
</dbReference>
<keyword evidence="9" id="KW-0808">Transferase</keyword>
<evidence type="ECO:0000313" key="20">
    <source>
        <dbReference type="EMBL" id="RHY32018.1"/>
    </source>
</evidence>
<keyword evidence="21" id="KW-1185">Reference proteome</keyword>
<dbReference type="Pfam" id="PF00982">
    <property type="entry name" value="Glyco_transf_20"/>
    <property type="match status" value="1"/>
</dbReference>
<keyword evidence="7" id="KW-0597">Phosphoprotein</keyword>
<dbReference type="Pfam" id="PF02358">
    <property type="entry name" value="Trehalose_PPase"/>
    <property type="match status" value="1"/>
</dbReference>
<dbReference type="VEuPathDB" id="FungiDB:H310_01082"/>
<feature type="region of interest" description="Disordered" evidence="18">
    <location>
        <begin position="1381"/>
        <end position="1404"/>
    </location>
</feature>
<dbReference type="Gene3D" id="1.10.510.10">
    <property type="entry name" value="Transferase(Phosphotransferase) domain 1"/>
    <property type="match status" value="1"/>
</dbReference>
<evidence type="ECO:0000256" key="16">
    <source>
        <dbReference type="PIRSR" id="PIRSR637770-2"/>
    </source>
</evidence>
<evidence type="ECO:0000256" key="10">
    <source>
        <dbReference type="ARBA" id="ARBA00022741"/>
    </source>
</evidence>
<dbReference type="Gene3D" id="3.40.50.2000">
    <property type="entry name" value="Glycogen Phosphorylase B"/>
    <property type="match status" value="2"/>
</dbReference>
<dbReference type="InterPro" id="IPR036412">
    <property type="entry name" value="HAD-like_sf"/>
</dbReference>
<dbReference type="FunFam" id="1.10.510.10:FF:000097">
    <property type="entry name" value="Putative cyclin-dependent kinase 7"/>
    <property type="match status" value="1"/>
</dbReference>
<comment type="similarity">
    <text evidence="4">Belongs to the protein kinase superfamily. CMGC Ser/Thr protein kinase family. CDC2/CDKX subfamily.</text>
</comment>
<dbReference type="SUPFAM" id="SSF53756">
    <property type="entry name" value="UDP-Glycosyltransferase/glycogen phosphorylase"/>
    <property type="match status" value="1"/>
</dbReference>
<gene>
    <name evidence="20" type="ORF">DYB32_002946</name>
</gene>
<evidence type="ECO:0000256" key="8">
    <source>
        <dbReference type="ARBA" id="ARBA00022618"/>
    </source>
</evidence>
<dbReference type="CDD" id="cd03788">
    <property type="entry name" value="GT20_TPS"/>
    <property type="match status" value="1"/>
</dbReference>
<evidence type="ECO:0000256" key="13">
    <source>
        <dbReference type="ARBA" id="ARBA00023242"/>
    </source>
</evidence>
<feature type="region of interest" description="Disordered" evidence="18">
    <location>
        <begin position="31"/>
        <end position="58"/>
    </location>
</feature>
<evidence type="ECO:0000256" key="5">
    <source>
        <dbReference type="ARBA" id="ARBA00012409"/>
    </source>
</evidence>
<comment type="subcellular location">
    <subcellularLocation>
        <location evidence="1">Nucleus</location>
    </subcellularLocation>
</comment>
<dbReference type="SUPFAM" id="SSF56112">
    <property type="entry name" value="Protein kinase-like (PK-like)"/>
    <property type="match status" value="1"/>
</dbReference>
<dbReference type="SMART" id="SM00220">
    <property type="entry name" value="S_TKc"/>
    <property type="match status" value="1"/>
</dbReference>
<dbReference type="InterPro" id="IPR000719">
    <property type="entry name" value="Prot_kinase_dom"/>
</dbReference>
<proteinExistence type="inferred from homology"/>
<keyword evidence="10 16" id="KW-0547">Nucleotide-binding</keyword>
<evidence type="ECO:0000256" key="15">
    <source>
        <dbReference type="PIRSR" id="PIRSR637770-1"/>
    </source>
</evidence>
<feature type="region of interest" description="Disordered" evidence="18">
    <location>
        <begin position="214"/>
        <end position="267"/>
    </location>
</feature>
<dbReference type="Gene3D" id="3.30.200.20">
    <property type="entry name" value="Phosphorylase Kinase, domain 1"/>
    <property type="match status" value="1"/>
</dbReference>
<reference evidence="20 21" key="1">
    <citation type="submission" date="2018-08" db="EMBL/GenBank/DDBJ databases">
        <title>Aphanomyces genome sequencing and annotation.</title>
        <authorList>
            <person name="Minardi D."/>
            <person name="Oidtmann B."/>
            <person name="Van Der Giezen M."/>
            <person name="Studholme D.J."/>
        </authorList>
    </citation>
    <scope>NUCLEOTIDE SEQUENCE [LARGE SCALE GENOMIC DNA]</scope>
    <source>
        <strain evidence="20 21">NJM0002</strain>
    </source>
</reference>
<feature type="binding site" evidence="16 17">
    <location>
        <position position="1133"/>
    </location>
    <ligand>
        <name>ATP</name>
        <dbReference type="ChEBI" id="CHEBI:30616"/>
    </ligand>
</feature>
<keyword evidence="12 16" id="KW-0067">ATP-binding</keyword>
<dbReference type="PANTHER" id="PTHR10788:SF94">
    <property type="entry name" value="ALPHA,ALPHA-TREHALOSE-PHOSPHATE SYNTHASE [UDP-FORMING] 5"/>
    <property type="match status" value="1"/>
</dbReference>
<dbReference type="InterPro" id="IPR003337">
    <property type="entry name" value="Trehalose_PPase"/>
</dbReference>
<name>A0A3R6VDZ0_9STRA</name>
<dbReference type="GO" id="GO:0070985">
    <property type="term" value="C:transcription factor TFIIK complex"/>
    <property type="evidence" value="ECO:0007669"/>
    <property type="project" value="InterPro"/>
</dbReference>
<comment type="similarity">
    <text evidence="2">In the N-terminal section; belongs to the glycosyltransferase 20 family.</text>
</comment>
<dbReference type="GO" id="GO:0005829">
    <property type="term" value="C:cytosol"/>
    <property type="evidence" value="ECO:0007669"/>
    <property type="project" value="TreeGrafter"/>
</dbReference>
<protein>
    <recommendedName>
        <fullName evidence="5">[RNA-polymerase]-subunit kinase</fullName>
        <ecNumber evidence="5">2.7.11.23</ecNumber>
    </recommendedName>
</protein>
<keyword evidence="6" id="KW-0723">Serine/threonine-protein kinase</keyword>
<dbReference type="PROSITE" id="PS00107">
    <property type="entry name" value="PROTEIN_KINASE_ATP"/>
    <property type="match status" value="1"/>
</dbReference>
<dbReference type="InterPro" id="IPR037770">
    <property type="entry name" value="CDK7"/>
</dbReference>
<sequence>MHIVDASHLNSPLSLPSSGLSFNAPSPGAPVLKKPFNDSGEEVPPELKHSLSSGMSAPTVSSCRLVTTPEMYPLWYNAEPVVLNSNTNLTYRYAVCSNGKFVRYESFERSSVVTGDSHQVVDVLDQNPSDVNLNERGDQNRTQTTVVPRLSSGQAFVDRRAVCACNDRDNIGISLHNSHRGSKRGTLLQESYSIPEGDEDATETKQAAPKKYVIEEEASNPLNQGGIGLGQRRRTSGNYSLHSPRHKEVGDATSANSTTSPISPQNVTIQPTDGVIIVVHRLPVLVTKIGDGEYHIDWEDDNLLCPSGLIKDNQSNGLLYRDGTASAMRLTWVGMVHCNSVIPKADEEKLARQLQAYHCVPVFIDPVMSQTFHSFCYGTLWPIVHNIVDVYGKLPTRWWNPSQQKNAWSSYMHVNRIFVNKVIEVYNEGDLVWVHGLHLLVAPSFLSRRLPYVNVGLFLHTPFPSSEIFRTLSVRADLLRGMLSSDHIGTVSRTDLFSGELMWDGAICVGFHLYEHARHFLTSCRRILGLKYNAQAGGYIGVEYNGRMVAITISHIGIEPPFVDRLSMRDRVVEETARLRALYGKKKIIVGVDQVERLKGINLKMLSLEQYVEACRRDYNSTNWVAQFGIVDASDTSEAKLKLRKEIQSIVDRINATYPQPAGTEPLVVYRELHNTDLSIRLPLWNVADVMLLTSVRDAVSLYPFEFVYAHNVTKRPGVVIVSEFSGSSRVLTGSLGVNPWKKDEVVEALVTALEMPEEEKAARHAHDFDYIVMNTRTKWAERILVDLKRTSKASSTVGMQYMGYGLGLGYRMLEFHAGFKMLETDQVVRAYRHTFRRVLLFDYGNTLAQEHLPQNNFSKYIKGDEAGTTLSGDLRHDTPKASPELLTALSKLCSDPRNTVFVLSGKDRQDLEKTLGAVRGLGLAAEHGYLYRWGDNDDGWLCTKENFDDSWKDITHSVMAIYTQAKELHEQLLQVLESYQVEVLPGNDYLVRGEVIQLMLNRGQEVRPEGVDKGVMVDRILSTLESRGGTPVDYVLCIGDDLSDEFMFSYLEERNLPKTFTVTVGKKPSAAKHFLNDVDQVMEILNALTKHSNFLHSIIMNRYTKGKKLGEGTYGNVYSAVQKATGRPVAIKEFKRGQFKDGVNFTAVREVKLQTELNHPNVTRLLDAFVYNDTINVVFEILPKNLEDVIKDKSIVLSRSDIKAYMQMLLRGVEHIHSNWILHRDLKPENLLIGGDGQIKLADFGLARIYGSPNRNMTSEVCTIWYRPPELLFGAREYSGAVDMWGVGCIFAELMLRTPFLTGQSELDQLGKIFHALGTPTEEQWPGMSSLPNYLEFTPNKAPPLASLFSGASEDALDLLRQLLLFNPSERITASAALHHPYFTNDPPPTAPEKLPYQLDTTS</sequence>
<dbReference type="Pfam" id="PF00069">
    <property type="entry name" value="Pkinase"/>
    <property type="match status" value="1"/>
</dbReference>
<evidence type="ECO:0000256" key="11">
    <source>
        <dbReference type="ARBA" id="ARBA00022777"/>
    </source>
</evidence>
<dbReference type="GO" id="GO:0004805">
    <property type="term" value="F:trehalose-phosphatase activity"/>
    <property type="evidence" value="ECO:0007669"/>
    <property type="project" value="TreeGrafter"/>
</dbReference>
<keyword evidence="11" id="KW-0418">Kinase</keyword>
<evidence type="ECO:0000313" key="21">
    <source>
        <dbReference type="Proteomes" id="UP000285060"/>
    </source>
</evidence>
<evidence type="ECO:0000256" key="9">
    <source>
        <dbReference type="ARBA" id="ARBA00022679"/>
    </source>
</evidence>
<evidence type="ECO:0000256" key="4">
    <source>
        <dbReference type="ARBA" id="ARBA00006485"/>
    </source>
</evidence>
<evidence type="ECO:0000259" key="19">
    <source>
        <dbReference type="PROSITE" id="PS50011"/>
    </source>
</evidence>
<keyword evidence="13" id="KW-0539">Nucleus</keyword>
<dbReference type="CDD" id="cd07841">
    <property type="entry name" value="STKc_CDK7"/>
    <property type="match status" value="1"/>
</dbReference>
<dbReference type="InterPro" id="IPR008271">
    <property type="entry name" value="Ser/Thr_kinase_AS"/>
</dbReference>